<keyword evidence="4" id="KW-0436">Ligase</keyword>
<feature type="domain" description="Phosphoesterase HXTX" evidence="3">
    <location>
        <begin position="10"/>
        <end position="91"/>
    </location>
</feature>
<comment type="caution">
    <text evidence="4">The sequence shown here is derived from an EMBL/GenBank/DDBJ whole genome shotgun (WGS) entry which is preliminary data.</text>
</comment>
<gene>
    <name evidence="4" type="ORF">BET03_09515</name>
</gene>
<keyword evidence="1 2" id="KW-0378">Hydrolase</keyword>
<dbReference type="Gene3D" id="3.90.1140.10">
    <property type="entry name" value="Cyclic phosphodiesterase"/>
    <property type="match status" value="1"/>
</dbReference>
<dbReference type="Pfam" id="PF02834">
    <property type="entry name" value="LigT_PEase"/>
    <property type="match status" value="1"/>
</dbReference>
<dbReference type="InterPro" id="IPR009097">
    <property type="entry name" value="Cyclic_Pdiesterase"/>
</dbReference>
<evidence type="ECO:0000256" key="2">
    <source>
        <dbReference type="HAMAP-Rule" id="MF_01940"/>
    </source>
</evidence>
<protein>
    <recommendedName>
        <fullName evidence="2">RNA 2',3'-cyclic phosphodiesterase</fullName>
        <shortName evidence="2">RNA 2',3'-CPDase</shortName>
        <ecNumber evidence="2">3.1.4.58</ecNumber>
    </recommendedName>
</protein>
<dbReference type="GO" id="GO:0008664">
    <property type="term" value="F:RNA 2',3'-cyclic 3'-phosphodiesterase activity"/>
    <property type="evidence" value="ECO:0007669"/>
    <property type="project" value="UniProtKB-EC"/>
</dbReference>
<dbReference type="AlphaFoldDB" id="A0A419T6A9"/>
<dbReference type="NCBIfam" id="TIGR02258">
    <property type="entry name" value="2_5_ligase"/>
    <property type="match status" value="1"/>
</dbReference>
<reference evidence="4 5" key="1">
    <citation type="submission" date="2016-08" db="EMBL/GenBank/DDBJ databases">
        <title>Novel Firmicutes and Novel Genomes.</title>
        <authorList>
            <person name="Poppleton D.I."/>
            <person name="Gribaldo S."/>
        </authorList>
    </citation>
    <scope>NUCLEOTIDE SEQUENCE [LARGE SCALE GENOMIC DNA]</scope>
    <source>
        <strain evidence="4 5">CTT3</strain>
    </source>
</reference>
<keyword evidence="5" id="KW-1185">Reference proteome</keyword>
<dbReference type="EMBL" id="MCIB01000007">
    <property type="protein sequence ID" value="RKD33147.1"/>
    <property type="molecule type" value="Genomic_DNA"/>
</dbReference>
<dbReference type="RefSeq" id="WP_120167886.1">
    <property type="nucleotide sequence ID" value="NZ_MCIB01000007.1"/>
</dbReference>
<dbReference type="Proteomes" id="UP000284177">
    <property type="component" value="Unassembled WGS sequence"/>
</dbReference>
<feature type="active site" description="Proton acceptor" evidence="2">
    <location>
        <position position="127"/>
    </location>
</feature>
<dbReference type="GO" id="GO:0016874">
    <property type="term" value="F:ligase activity"/>
    <property type="evidence" value="ECO:0007669"/>
    <property type="project" value="UniProtKB-KW"/>
</dbReference>
<comment type="similarity">
    <text evidence="2">Belongs to the 2H phosphoesterase superfamily. ThpR family.</text>
</comment>
<dbReference type="InterPro" id="IPR014051">
    <property type="entry name" value="Phosphoesterase_HXTX"/>
</dbReference>
<feature type="active site" description="Proton donor" evidence="2">
    <location>
        <position position="40"/>
    </location>
</feature>
<evidence type="ECO:0000313" key="4">
    <source>
        <dbReference type="EMBL" id="RKD33147.1"/>
    </source>
</evidence>
<name>A0A419T6A9_9FIRM</name>
<evidence type="ECO:0000256" key="1">
    <source>
        <dbReference type="ARBA" id="ARBA00022801"/>
    </source>
</evidence>
<sequence>MRTFIALTFDNNLKKRLGKIQKKIREYSLKGRWVYVDNFHLTLKFLGNISPQEINRIKLVLNDFSKNYSPLDFSLDNLGYFPGKNKFRVVWLGINGDTQSLYDLKLDLENKMNSIGFVKEKRRYTPHITLGRDIVFNTEFSQLKNIISEDLDYDFILDKITFMESKQVNRKRIYEPIAEYKLKG</sequence>
<organism evidence="4 5">
    <name type="scientific">Thermohalobacter berrensis</name>
    <dbReference type="NCBI Taxonomy" id="99594"/>
    <lineage>
        <taxon>Bacteria</taxon>
        <taxon>Bacillati</taxon>
        <taxon>Bacillota</taxon>
        <taxon>Tissierellia</taxon>
        <taxon>Tissierellales</taxon>
        <taxon>Thermohalobacteraceae</taxon>
        <taxon>Thermohalobacter</taxon>
    </lineage>
</organism>
<proteinExistence type="inferred from homology"/>
<dbReference type="GO" id="GO:0004113">
    <property type="term" value="F:2',3'-cyclic-nucleotide 3'-phosphodiesterase activity"/>
    <property type="evidence" value="ECO:0007669"/>
    <property type="project" value="InterPro"/>
</dbReference>
<dbReference type="HAMAP" id="MF_01940">
    <property type="entry name" value="RNA_CPDase"/>
    <property type="match status" value="1"/>
</dbReference>
<feature type="short sequence motif" description="HXTX 1" evidence="2">
    <location>
        <begin position="40"/>
        <end position="43"/>
    </location>
</feature>
<evidence type="ECO:0000259" key="3">
    <source>
        <dbReference type="Pfam" id="PF02834"/>
    </source>
</evidence>
<evidence type="ECO:0000313" key="5">
    <source>
        <dbReference type="Proteomes" id="UP000284177"/>
    </source>
</evidence>
<comment type="function">
    <text evidence="2">Hydrolyzes RNA 2',3'-cyclic phosphodiester to an RNA 2'-phosphomonoester.</text>
</comment>
<dbReference type="InterPro" id="IPR004175">
    <property type="entry name" value="RNA_CPDase"/>
</dbReference>
<comment type="catalytic activity">
    <reaction evidence="2">
        <text>a 3'-end 2',3'-cyclophospho-ribonucleotide-RNA + H2O = a 3'-end 2'-phospho-ribonucleotide-RNA + H(+)</text>
        <dbReference type="Rhea" id="RHEA:11828"/>
        <dbReference type="Rhea" id="RHEA-COMP:10464"/>
        <dbReference type="Rhea" id="RHEA-COMP:17353"/>
        <dbReference type="ChEBI" id="CHEBI:15377"/>
        <dbReference type="ChEBI" id="CHEBI:15378"/>
        <dbReference type="ChEBI" id="CHEBI:83064"/>
        <dbReference type="ChEBI" id="CHEBI:173113"/>
        <dbReference type="EC" id="3.1.4.58"/>
    </reaction>
</comment>
<dbReference type="PANTHER" id="PTHR35561">
    <property type="entry name" value="RNA 2',3'-CYCLIC PHOSPHODIESTERASE"/>
    <property type="match status" value="1"/>
</dbReference>
<dbReference type="PANTHER" id="PTHR35561:SF1">
    <property type="entry name" value="RNA 2',3'-CYCLIC PHOSPHODIESTERASE"/>
    <property type="match status" value="1"/>
</dbReference>
<dbReference type="EC" id="3.1.4.58" evidence="2"/>
<feature type="short sequence motif" description="HXTX 2" evidence="2">
    <location>
        <begin position="127"/>
        <end position="130"/>
    </location>
</feature>
<dbReference type="SUPFAM" id="SSF55144">
    <property type="entry name" value="LigT-like"/>
    <property type="match status" value="1"/>
</dbReference>
<accession>A0A419T6A9</accession>
<dbReference type="OrthoDB" id="9789350at2"/>